<dbReference type="EMBL" id="MU006817">
    <property type="protein sequence ID" value="KAF2634598.1"/>
    <property type="molecule type" value="Genomic_DNA"/>
</dbReference>
<dbReference type="Proteomes" id="UP000799753">
    <property type="component" value="Unassembled WGS sequence"/>
</dbReference>
<dbReference type="AlphaFoldDB" id="A0A6A6RKS5"/>
<protein>
    <submittedName>
        <fullName evidence="1">Uncharacterized protein</fullName>
    </submittedName>
</protein>
<reference evidence="1" key="1">
    <citation type="journal article" date="2020" name="Stud. Mycol.">
        <title>101 Dothideomycetes genomes: a test case for predicting lifestyles and emergence of pathogens.</title>
        <authorList>
            <person name="Haridas S."/>
            <person name="Albert R."/>
            <person name="Binder M."/>
            <person name="Bloem J."/>
            <person name="Labutti K."/>
            <person name="Salamov A."/>
            <person name="Andreopoulos B."/>
            <person name="Baker S."/>
            <person name="Barry K."/>
            <person name="Bills G."/>
            <person name="Bluhm B."/>
            <person name="Cannon C."/>
            <person name="Castanera R."/>
            <person name="Culley D."/>
            <person name="Daum C."/>
            <person name="Ezra D."/>
            <person name="Gonzalez J."/>
            <person name="Henrissat B."/>
            <person name="Kuo A."/>
            <person name="Liang C."/>
            <person name="Lipzen A."/>
            <person name="Lutzoni F."/>
            <person name="Magnuson J."/>
            <person name="Mondo S."/>
            <person name="Nolan M."/>
            <person name="Ohm R."/>
            <person name="Pangilinan J."/>
            <person name="Park H.-J."/>
            <person name="Ramirez L."/>
            <person name="Alfaro M."/>
            <person name="Sun H."/>
            <person name="Tritt A."/>
            <person name="Yoshinaga Y."/>
            <person name="Zwiers L.-H."/>
            <person name="Turgeon B."/>
            <person name="Goodwin S."/>
            <person name="Spatafora J."/>
            <person name="Crous P."/>
            <person name="Grigoriev I."/>
        </authorList>
    </citation>
    <scope>NUCLEOTIDE SEQUENCE</scope>
    <source>
        <strain evidence="1">CBS 473.64</strain>
    </source>
</reference>
<gene>
    <name evidence="1" type="ORF">P280DRAFT_234489</name>
</gene>
<evidence type="ECO:0000313" key="1">
    <source>
        <dbReference type="EMBL" id="KAF2634598.1"/>
    </source>
</evidence>
<name>A0A6A6RKS5_9PLEO</name>
<evidence type="ECO:0000313" key="2">
    <source>
        <dbReference type="Proteomes" id="UP000799753"/>
    </source>
</evidence>
<organism evidence="1 2">
    <name type="scientific">Massarina eburnea CBS 473.64</name>
    <dbReference type="NCBI Taxonomy" id="1395130"/>
    <lineage>
        <taxon>Eukaryota</taxon>
        <taxon>Fungi</taxon>
        <taxon>Dikarya</taxon>
        <taxon>Ascomycota</taxon>
        <taxon>Pezizomycotina</taxon>
        <taxon>Dothideomycetes</taxon>
        <taxon>Pleosporomycetidae</taxon>
        <taxon>Pleosporales</taxon>
        <taxon>Massarineae</taxon>
        <taxon>Massarinaceae</taxon>
        <taxon>Massarina</taxon>
    </lineage>
</organism>
<keyword evidence="2" id="KW-1185">Reference proteome</keyword>
<proteinExistence type="predicted"/>
<sequence>MASLKDYRPHISLNHPTLWQSRYNLAPPQQRPASSSTARIRECSSENLLPPFIPIYTGRLPYRRFTTPLLNLSSDSHMLHKVQSKQHACNNPWPVFHPSKKGCMSTSHDSHARPEKFTLRTRNHACTTPQIDPRQQQMTWTLSWGRRSLFAIPLSRTDAWRRIVTDLAVQ</sequence>
<accession>A0A6A6RKS5</accession>